<accession>A0A4R6EEF2</accession>
<dbReference type="AlphaFoldDB" id="A0A4R6EEF2"/>
<reference evidence="2 3" key="1">
    <citation type="submission" date="2019-03" db="EMBL/GenBank/DDBJ databases">
        <title>Genomic Encyclopedia of Type Strains, Phase IV (KMG-IV): sequencing the most valuable type-strain genomes for metagenomic binning, comparative biology and taxonomic classification.</title>
        <authorList>
            <person name="Goeker M."/>
        </authorList>
    </citation>
    <scope>NUCLEOTIDE SEQUENCE [LARGE SCALE GENOMIC DNA]</scope>
    <source>
        <strain evidence="2 3">DSM 12121</strain>
    </source>
</reference>
<dbReference type="Proteomes" id="UP000295129">
    <property type="component" value="Unassembled WGS sequence"/>
</dbReference>
<evidence type="ECO:0000313" key="3">
    <source>
        <dbReference type="Proteomes" id="UP000295129"/>
    </source>
</evidence>
<keyword evidence="3" id="KW-1185">Reference proteome</keyword>
<evidence type="ECO:0000256" key="1">
    <source>
        <dbReference type="SAM" id="Phobius"/>
    </source>
</evidence>
<feature type="transmembrane region" description="Helical" evidence="1">
    <location>
        <begin position="56"/>
        <end position="75"/>
    </location>
</feature>
<keyword evidence="1" id="KW-0812">Transmembrane</keyword>
<feature type="transmembrane region" description="Helical" evidence="1">
    <location>
        <begin position="33"/>
        <end position="51"/>
    </location>
</feature>
<protein>
    <submittedName>
        <fullName evidence="2">Uncharacterized protein</fullName>
    </submittedName>
</protein>
<comment type="caution">
    <text evidence="2">The sequence shown here is derived from an EMBL/GenBank/DDBJ whole genome shotgun (WGS) entry which is preliminary data.</text>
</comment>
<proteinExistence type="predicted"/>
<dbReference type="EMBL" id="SNVV01000003">
    <property type="protein sequence ID" value="TDN55859.1"/>
    <property type="molecule type" value="Genomic_DNA"/>
</dbReference>
<sequence>MKPLAHLRESFLAACRQLHPAAAAEQASLYTEMLHGALVGCVAAFLMASCFSLTFALYAAVGGLCLGSLIGLLLWSASAAAPDGGAIPPAKGPRRHP</sequence>
<gene>
    <name evidence="2" type="ORF">C7389_103197</name>
</gene>
<keyword evidence="1" id="KW-1133">Transmembrane helix</keyword>
<organism evidence="2 3">
    <name type="scientific">Azoarcus indigens</name>
    <dbReference type="NCBI Taxonomy" id="29545"/>
    <lineage>
        <taxon>Bacteria</taxon>
        <taxon>Pseudomonadati</taxon>
        <taxon>Pseudomonadota</taxon>
        <taxon>Betaproteobacteria</taxon>
        <taxon>Rhodocyclales</taxon>
        <taxon>Zoogloeaceae</taxon>
        <taxon>Azoarcus</taxon>
    </lineage>
</organism>
<keyword evidence="1" id="KW-0472">Membrane</keyword>
<name>A0A4R6EEF2_9RHOO</name>
<evidence type="ECO:0000313" key="2">
    <source>
        <dbReference type="EMBL" id="TDN55859.1"/>
    </source>
</evidence>
<dbReference type="RefSeq" id="WP_133589124.1">
    <property type="nucleotide sequence ID" value="NZ_SNVV01000003.1"/>
</dbReference>